<keyword evidence="2" id="KW-1185">Reference proteome</keyword>
<evidence type="ECO:0000313" key="1">
    <source>
        <dbReference type="EMBL" id="KAI3788198.1"/>
    </source>
</evidence>
<evidence type="ECO:0000313" key="2">
    <source>
        <dbReference type="Proteomes" id="UP001055811"/>
    </source>
</evidence>
<protein>
    <submittedName>
        <fullName evidence="1">Uncharacterized protein</fullName>
    </submittedName>
</protein>
<name>A0ACB9GXA8_CICIN</name>
<dbReference type="EMBL" id="CM042009">
    <property type="protein sequence ID" value="KAI3788198.1"/>
    <property type="molecule type" value="Genomic_DNA"/>
</dbReference>
<reference evidence="1 2" key="2">
    <citation type="journal article" date="2022" name="Mol. Ecol. Resour.">
        <title>The genomes of chicory, endive, great burdock and yacon provide insights into Asteraceae paleo-polyploidization history and plant inulin production.</title>
        <authorList>
            <person name="Fan W."/>
            <person name="Wang S."/>
            <person name="Wang H."/>
            <person name="Wang A."/>
            <person name="Jiang F."/>
            <person name="Liu H."/>
            <person name="Zhao H."/>
            <person name="Xu D."/>
            <person name="Zhang Y."/>
        </authorList>
    </citation>
    <scope>NUCLEOTIDE SEQUENCE [LARGE SCALE GENOMIC DNA]</scope>
    <source>
        <strain evidence="2">cv. Punajuju</strain>
        <tissue evidence="1">Leaves</tissue>
    </source>
</reference>
<reference evidence="2" key="1">
    <citation type="journal article" date="2022" name="Mol. Ecol. Resour.">
        <title>The genomes of chicory, endive, great burdock and yacon provide insights into Asteraceae palaeo-polyploidization history and plant inulin production.</title>
        <authorList>
            <person name="Fan W."/>
            <person name="Wang S."/>
            <person name="Wang H."/>
            <person name="Wang A."/>
            <person name="Jiang F."/>
            <person name="Liu H."/>
            <person name="Zhao H."/>
            <person name="Xu D."/>
            <person name="Zhang Y."/>
        </authorList>
    </citation>
    <scope>NUCLEOTIDE SEQUENCE [LARGE SCALE GENOMIC DNA]</scope>
    <source>
        <strain evidence="2">cv. Punajuju</strain>
    </source>
</reference>
<accession>A0ACB9GXA8</accession>
<dbReference type="Proteomes" id="UP001055811">
    <property type="component" value="Linkage Group LG01"/>
</dbReference>
<comment type="caution">
    <text evidence="1">The sequence shown here is derived from an EMBL/GenBank/DDBJ whole genome shotgun (WGS) entry which is preliminary data.</text>
</comment>
<gene>
    <name evidence="1" type="ORF">L2E82_00931</name>
</gene>
<proteinExistence type="predicted"/>
<sequence>MGQMSSESTSGGMDEDRNQVFSKGTFVTITWKNPEVLDDVRSMTGKRETRDRSFQISYIQLKKETVKSNDQIGPVTNVDPIGFTRKIALTWMNVSLRMQDDPVTDRTFGWLCVTYAYAMASAKHGVHHILRKDFMIQAMKVVKLVKLKEEFDYESLCYKLENQTDILTKEIDRQQKSKADNTLRLENNLKECQNSFKETEKTLIARCEVHFSLSEIEDVLKELNLHKDENDVFCKEVESLERCLKHFEVGFIVAKKLDSPKPVIIFVTGGPWIIG</sequence>
<organism evidence="1 2">
    <name type="scientific">Cichorium intybus</name>
    <name type="common">Chicory</name>
    <dbReference type="NCBI Taxonomy" id="13427"/>
    <lineage>
        <taxon>Eukaryota</taxon>
        <taxon>Viridiplantae</taxon>
        <taxon>Streptophyta</taxon>
        <taxon>Embryophyta</taxon>
        <taxon>Tracheophyta</taxon>
        <taxon>Spermatophyta</taxon>
        <taxon>Magnoliopsida</taxon>
        <taxon>eudicotyledons</taxon>
        <taxon>Gunneridae</taxon>
        <taxon>Pentapetalae</taxon>
        <taxon>asterids</taxon>
        <taxon>campanulids</taxon>
        <taxon>Asterales</taxon>
        <taxon>Asteraceae</taxon>
        <taxon>Cichorioideae</taxon>
        <taxon>Cichorieae</taxon>
        <taxon>Cichoriinae</taxon>
        <taxon>Cichorium</taxon>
    </lineage>
</organism>